<accession>A0AA42CKJ5</accession>
<reference evidence="1" key="1">
    <citation type="submission" date="2022-05" db="EMBL/GenBank/DDBJ databases">
        <authorList>
            <person name="Pankratov T."/>
        </authorList>
    </citation>
    <scope>NUCLEOTIDE SEQUENCE</scope>
    <source>
        <strain evidence="1">BP6-180914</strain>
    </source>
</reference>
<gene>
    <name evidence="1" type="ORF">M8523_21645</name>
</gene>
<name>A0AA42CKJ5_9HYPH</name>
<dbReference type="EMBL" id="JAMOIM010000016">
    <property type="protein sequence ID" value="MCW6510624.1"/>
    <property type="molecule type" value="Genomic_DNA"/>
</dbReference>
<proteinExistence type="predicted"/>
<dbReference type="AlphaFoldDB" id="A0AA42CKJ5"/>
<organism evidence="1 2">
    <name type="scientific">Lichenifustis flavocetrariae</name>
    <dbReference type="NCBI Taxonomy" id="2949735"/>
    <lineage>
        <taxon>Bacteria</taxon>
        <taxon>Pseudomonadati</taxon>
        <taxon>Pseudomonadota</taxon>
        <taxon>Alphaproteobacteria</taxon>
        <taxon>Hyphomicrobiales</taxon>
        <taxon>Lichenihabitantaceae</taxon>
        <taxon>Lichenifustis</taxon>
    </lineage>
</organism>
<dbReference type="Proteomes" id="UP001165667">
    <property type="component" value="Unassembled WGS sequence"/>
</dbReference>
<dbReference type="RefSeq" id="WP_282586995.1">
    <property type="nucleotide sequence ID" value="NZ_JAMOIM010000016.1"/>
</dbReference>
<sequence length="78" mass="8312">MTQTTCIPASTQTYAAAYQRLNEIATRLRAPGSAATIDTLAADVRAARDAYQACKDRLDAIRREIDQEIGPADAGADA</sequence>
<protein>
    <submittedName>
        <fullName evidence="1">Uncharacterized protein</fullName>
    </submittedName>
</protein>
<evidence type="ECO:0000313" key="1">
    <source>
        <dbReference type="EMBL" id="MCW6510624.1"/>
    </source>
</evidence>
<dbReference type="NCBIfam" id="NF045605">
    <property type="entry name" value="xseB_Acin_var"/>
    <property type="match status" value="1"/>
</dbReference>
<keyword evidence="2" id="KW-1185">Reference proteome</keyword>
<evidence type="ECO:0000313" key="2">
    <source>
        <dbReference type="Proteomes" id="UP001165667"/>
    </source>
</evidence>
<comment type="caution">
    <text evidence="1">The sequence shown here is derived from an EMBL/GenBank/DDBJ whole genome shotgun (WGS) entry which is preliminary data.</text>
</comment>